<reference evidence="6" key="2">
    <citation type="journal article" date="2021" name="Syst. Appl. Microbiol.">
        <title>Roseomonas hellenica sp. nov., isolated from roots of wild-growing Alkanna tinctoria.</title>
        <authorList>
            <person name="Rat A."/>
            <person name="Naranjo H.D."/>
            <person name="Lebbe L."/>
            <person name="Cnockaert M."/>
            <person name="Krigas N."/>
            <person name="Grigoriadou K."/>
            <person name="Maloupa E."/>
            <person name="Willems A."/>
        </authorList>
    </citation>
    <scope>NUCLEOTIDE SEQUENCE</scope>
    <source>
        <strain evidence="6">LMG 31231</strain>
    </source>
</reference>
<gene>
    <name evidence="6" type="ORF">GXW76_12435</name>
</gene>
<dbReference type="InterPro" id="IPR005119">
    <property type="entry name" value="LysR_subst-bd"/>
</dbReference>
<dbReference type="Gene3D" id="3.40.190.10">
    <property type="entry name" value="Periplasmic binding protein-like II"/>
    <property type="match status" value="2"/>
</dbReference>
<evidence type="ECO:0000256" key="4">
    <source>
        <dbReference type="ARBA" id="ARBA00023163"/>
    </source>
</evidence>
<sequence length="294" mass="31309">MLAIPPGIDPDLLRSFVLIAEGGSFTRAAQVVGRTQSAVSMQIRRLEETLGQPLLLRGPRGVETTPHGAWLLERARRLLAVHDEIFVSFRTPAVAGTVRLGTPDDYALRWLPGILARFAEVHPAVEVVVTCAPSNELVERLDRDEIDLTLLSGGNEPSEAVGLPLWQAGLRWIGSATHAAHRRSPLPLATAQPRCVWRRAAVRALDEAGIPWRVAYTSTSQTGTLAPTLAGLAVTIGLPGPLPPGLRFLGSEDGLPPLPDFSIILLRGQTGGPVVETLAQAIRGGFAEAAAARA</sequence>
<dbReference type="Proteomes" id="UP001138751">
    <property type="component" value="Unassembled WGS sequence"/>
</dbReference>
<name>A0A9X9WXV1_9PROT</name>
<dbReference type="RefSeq" id="WP_211862354.1">
    <property type="nucleotide sequence ID" value="NZ_JAAEDM010000030.1"/>
</dbReference>
<dbReference type="PRINTS" id="PR00039">
    <property type="entry name" value="HTHLYSR"/>
</dbReference>
<dbReference type="FunFam" id="1.10.10.10:FF:000001">
    <property type="entry name" value="LysR family transcriptional regulator"/>
    <property type="match status" value="1"/>
</dbReference>
<keyword evidence="4" id="KW-0804">Transcription</keyword>
<dbReference type="AlphaFoldDB" id="A0A9X9WXV1"/>
<evidence type="ECO:0000313" key="6">
    <source>
        <dbReference type="EMBL" id="MBR0671980.1"/>
    </source>
</evidence>
<dbReference type="InterPro" id="IPR000847">
    <property type="entry name" value="LysR_HTH_N"/>
</dbReference>
<dbReference type="Gene3D" id="1.10.10.10">
    <property type="entry name" value="Winged helix-like DNA-binding domain superfamily/Winged helix DNA-binding domain"/>
    <property type="match status" value="1"/>
</dbReference>
<dbReference type="InterPro" id="IPR036388">
    <property type="entry name" value="WH-like_DNA-bd_sf"/>
</dbReference>
<dbReference type="InterPro" id="IPR036390">
    <property type="entry name" value="WH_DNA-bd_sf"/>
</dbReference>
<dbReference type="InterPro" id="IPR050176">
    <property type="entry name" value="LTTR"/>
</dbReference>
<feature type="domain" description="HTH lysR-type" evidence="5">
    <location>
        <begin position="8"/>
        <end position="65"/>
    </location>
</feature>
<keyword evidence="3" id="KW-0238">DNA-binding</keyword>
<evidence type="ECO:0000256" key="2">
    <source>
        <dbReference type="ARBA" id="ARBA00023015"/>
    </source>
</evidence>
<evidence type="ECO:0000259" key="5">
    <source>
        <dbReference type="PROSITE" id="PS50931"/>
    </source>
</evidence>
<dbReference type="GO" id="GO:0003677">
    <property type="term" value="F:DNA binding"/>
    <property type="evidence" value="ECO:0007669"/>
    <property type="project" value="UniProtKB-KW"/>
</dbReference>
<evidence type="ECO:0000256" key="3">
    <source>
        <dbReference type="ARBA" id="ARBA00023125"/>
    </source>
</evidence>
<evidence type="ECO:0000313" key="7">
    <source>
        <dbReference type="Proteomes" id="UP001138751"/>
    </source>
</evidence>
<dbReference type="Pfam" id="PF03466">
    <property type="entry name" value="LysR_substrate"/>
    <property type="match status" value="1"/>
</dbReference>
<dbReference type="SUPFAM" id="SSF53850">
    <property type="entry name" value="Periplasmic binding protein-like II"/>
    <property type="match status" value="1"/>
</dbReference>
<comment type="similarity">
    <text evidence="1">Belongs to the LysR transcriptional regulatory family.</text>
</comment>
<protein>
    <submittedName>
        <fullName evidence="6">LysR family transcriptional regulator</fullName>
    </submittedName>
</protein>
<organism evidence="6 7">
    <name type="scientific">Neoroseomonas soli</name>
    <dbReference type="NCBI Taxonomy" id="1081025"/>
    <lineage>
        <taxon>Bacteria</taxon>
        <taxon>Pseudomonadati</taxon>
        <taxon>Pseudomonadota</taxon>
        <taxon>Alphaproteobacteria</taxon>
        <taxon>Acetobacterales</taxon>
        <taxon>Acetobacteraceae</taxon>
        <taxon>Neoroseomonas</taxon>
    </lineage>
</organism>
<comment type="caution">
    <text evidence="6">The sequence shown here is derived from an EMBL/GenBank/DDBJ whole genome shotgun (WGS) entry which is preliminary data.</text>
</comment>
<dbReference type="SUPFAM" id="SSF46785">
    <property type="entry name" value="Winged helix' DNA-binding domain"/>
    <property type="match status" value="1"/>
</dbReference>
<dbReference type="Pfam" id="PF00126">
    <property type="entry name" value="HTH_1"/>
    <property type="match status" value="1"/>
</dbReference>
<dbReference type="PANTHER" id="PTHR30579">
    <property type="entry name" value="TRANSCRIPTIONAL REGULATOR"/>
    <property type="match status" value="1"/>
</dbReference>
<evidence type="ECO:0000256" key="1">
    <source>
        <dbReference type="ARBA" id="ARBA00009437"/>
    </source>
</evidence>
<keyword evidence="2" id="KW-0805">Transcription regulation</keyword>
<dbReference type="PROSITE" id="PS50931">
    <property type="entry name" value="HTH_LYSR"/>
    <property type="match status" value="1"/>
</dbReference>
<dbReference type="EMBL" id="JAAEDM010000030">
    <property type="protein sequence ID" value="MBR0671980.1"/>
    <property type="molecule type" value="Genomic_DNA"/>
</dbReference>
<dbReference type="GO" id="GO:0003700">
    <property type="term" value="F:DNA-binding transcription factor activity"/>
    <property type="evidence" value="ECO:0007669"/>
    <property type="project" value="InterPro"/>
</dbReference>
<accession>A0A9X9WXV1</accession>
<keyword evidence="7" id="KW-1185">Reference proteome</keyword>
<proteinExistence type="inferred from homology"/>
<reference evidence="6" key="1">
    <citation type="submission" date="2020-01" db="EMBL/GenBank/DDBJ databases">
        <authorList>
            <person name="Rat A."/>
        </authorList>
    </citation>
    <scope>NUCLEOTIDE SEQUENCE</scope>
    <source>
        <strain evidence="6">LMG 31231</strain>
    </source>
</reference>
<dbReference type="PANTHER" id="PTHR30579:SF7">
    <property type="entry name" value="HTH-TYPE TRANSCRIPTIONAL REGULATOR LRHA-RELATED"/>
    <property type="match status" value="1"/>
</dbReference>